<feature type="compositionally biased region" description="Polar residues" evidence="13">
    <location>
        <begin position="17"/>
        <end position="30"/>
    </location>
</feature>
<sequence length="966" mass="107858">MATPSSIKHNPFREQSDASWYTTTLNTTPRKPSFRLPEETTPISTSPIGEKTKVTEFAEIVGDEIETDESPSPSQAPPPAQAKESFASLEIDDEPLPTQPRPTTPPLPLATSEQSFDQESSPSETRAAAPTHQQTPTKNRTRALNSKDPNFIQQFYQESRLHHLSTWKAQLKAQMQKLANEHSSSYATALKKKPTGQRRYILHVDFDSFFAAVAMQKNPSLKDKPVAVAHGTGPGAEIASCNYPARKFGIKNGMWMKGAQQLCKNLIVVPYDFPGYEEASKKFYDVILGVDGIVQSVSIDEALIDISELVFSSVGSSGIGISEGSIYREQAKADEIAEKLRNDIRAETGCEVSVGIGGNILQAKIALKKAKPAGQFQLKPEEVMEFIGNLVVQDLPGVAHGMGAKLEELGVKLVRDLRCLTRERLCRALGPKTGEKLFMYARGIDSTEVGQETARKSISAEINWGIRFENRMDAEDFIYKLCEELHNRCVEHQSRGSQFTMRIMRRAAGAPMEPAKHMGHGLCDTFNRSIRLGVPTNDVNTLSREACQIFRSFNFDPKDIRGLGVQLTKLTPMKQPSGKEGQVGQRTLGFVRQQTTMSKSAPVTPKKAVRHHNPVPDPDEIESPRTGETPENLLPERRPELVDPAMKRLNTTGNQFIMPPLEEEKKPKVSPLGFHPVPHDILSQLKAQRPKKHASPESASESPTPNVNQHTTPGSMATTSEEQPNRTQLDYDPTKKPVALPPRAALDWNVLAELPEEIRDEYLQQYSRPQHSLSTIPSRAASKDLPTAGISNKSKPRKTHPAVWARFNKNVTLTQSIFRPPTSQEEEKVAAAIEKPDPEVLQALPPHIQDEIRRATMLAEQKTRVQIRQRLNEKPKRPSGPRYVAGRSKTEKPTFTSAGLTEVSDIRDRISQWFKDYKPDGPYEEDTEILCNYLRRVVLEERVPAAWLKIAAKQDKMRMRCQGLNY</sequence>
<organism evidence="15 16">
    <name type="scientific">Ascosphaera apis ARSEF 7405</name>
    <dbReference type="NCBI Taxonomy" id="392613"/>
    <lineage>
        <taxon>Eukaryota</taxon>
        <taxon>Fungi</taxon>
        <taxon>Dikarya</taxon>
        <taxon>Ascomycota</taxon>
        <taxon>Pezizomycotina</taxon>
        <taxon>Eurotiomycetes</taxon>
        <taxon>Eurotiomycetidae</taxon>
        <taxon>Onygenales</taxon>
        <taxon>Ascosphaeraceae</taxon>
        <taxon>Ascosphaera</taxon>
    </lineage>
</organism>
<feature type="domain" description="UmuC" evidence="14">
    <location>
        <begin position="201"/>
        <end position="399"/>
    </location>
</feature>
<proteinExistence type="inferred from homology"/>
<evidence type="ECO:0000256" key="9">
    <source>
        <dbReference type="ARBA" id="ARBA00022842"/>
    </source>
</evidence>
<dbReference type="SUPFAM" id="SSF100879">
    <property type="entry name" value="Lesion bypass DNA polymerase (Y-family), little finger domain"/>
    <property type="match status" value="1"/>
</dbReference>
<feature type="region of interest" description="Disordered" evidence="13">
    <location>
        <begin position="593"/>
        <end position="642"/>
    </location>
</feature>
<keyword evidence="7" id="KW-0479">Metal-binding</keyword>
<dbReference type="InterPro" id="IPR017961">
    <property type="entry name" value="DNA_pol_Y-fam_little_finger"/>
</dbReference>
<dbReference type="FunFam" id="3.30.1490.100:FF:000001">
    <property type="entry name" value="DNA repair protein REV1"/>
    <property type="match status" value="1"/>
</dbReference>
<dbReference type="CDD" id="cd01701">
    <property type="entry name" value="PolY_Rev1"/>
    <property type="match status" value="1"/>
</dbReference>
<dbReference type="SUPFAM" id="SSF56672">
    <property type="entry name" value="DNA/RNA polymerases"/>
    <property type="match status" value="1"/>
</dbReference>
<evidence type="ECO:0000256" key="11">
    <source>
        <dbReference type="ARBA" id="ARBA00023204"/>
    </source>
</evidence>
<dbReference type="AlphaFoldDB" id="A0A166N107"/>
<evidence type="ECO:0000256" key="5">
    <source>
        <dbReference type="ARBA" id="ARBA00022679"/>
    </source>
</evidence>
<feature type="region of interest" description="Disordered" evidence="13">
    <location>
        <begin position="1"/>
        <end position="146"/>
    </location>
</feature>
<evidence type="ECO:0000313" key="16">
    <source>
        <dbReference type="Proteomes" id="UP000242877"/>
    </source>
</evidence>
<dbReference type="Pfam" id="PF21999">
    <property type="entry name" value="IMS_HHH_1"/>
    <property type="match status" value="1"/>
</dbReference>
<evidence type="ECO:0000313" key="15">
    <source>
        <dbReference type="EMBL" id="KZZ87100.1"/>
    </source>
</evidence>
<keyword evidence="6" id="KW-0548">Nucleotidyltransferase</keyword>
<dbReference type="GO" id="GO:0046872">
    <property type="term" value="F:metal ion binding"/>
    <property type="evidence" value="ECO:0007669"/>
    <property type="project" value="UniProtKB-KW"/>
</dbReference>
<dbReference type="GO" id="GO:0005634">
    <property type="term" value="C:nucleus"/>
    <property type="evidence" value="ECO:0007669"/>
    <property type="project" value="UniProtKB-SubCell"/>
</dbReference>
<dbReference type="Pfam" id="PF00817">
    <property type="entry name" value="IMS"/>
    <property type="match status" value="1"/>
</dbReference>
<evidence type="ECO:0000256" key="12">
    <source>
        <dbReference type="ARBA" id="ARBA00023242"/>
    </source>
</evidence>
<evidence type="ECO:0000256" key="8">
    <source>
        <dbReference type="ARBA" id="ARBA00022763"/>
    </source>
</evidence>
<feature type="region of interest" description="Disordered" evidence="13">
    <location>
        <begin position="872"/>
        <end position="891"/>
    </location>
</feature>
<evidence type="ECO:0000256" key="6">
    <source>
        <dbReference type="ARBA" id="ARBA00022695"/>
    </source>
</evidence>
<dbReference type="Gene3D" id="6.10.250.1490">
    <property type="match status" value="1"/>
</dbReference>
<keyword evidence="5" id="KW-0808">Transferase</keyword>
<dbReference type="EMBL" id="AZGZ01000039">
    <property type="protein sequence ID" value="KZZ87100.1"/>
    <property type="molecule type" value="Genomic_DNA"/>
</dbReference>
<keyword evidence="9" id="KW-0460">Magnesium</keyword>
<dbReference type="PROSITE" id="PS50173">
    <property type="entry name" value="UMUC"/>
    <property type="match status" value="1"/>
</dbReference>
<dbReference type="Gene3D" id="3.30.1490.100">
    <property type="entry name" value="DNA polymerase, Y-family, little finger domain"/>
    <property type="match status" value="1"/>
</dbReference>
<keyword evidence="4" id="KW-0237">DNA synthesis</keyword>
<evidence type="ECO:0000256" key="1">
    <source>
        <dbReference type="ARBA" id="ARBA00004123"/>
    </source>
</evidence>
<dbReference type="InterPro" id="IPR031991">
    <property type="entry name" value="Rev1_C"/>
</dbReference>
<evidence type="ECO:0000256" key="7">
    <source>
        <dbReference type="ARBA" id="ARBA00022723"/>
    </source>
</evidence>
<dbReference type="GO" id="GO:0042276">
    <property type="term" value="P:error-prone translesion synthesis"/>
    <property type="evidence" value="ECO:0007669"/>
    <property type="project" value="TreeGrafter"/>
</dbReference>
<dbReference type="Gene3D" id="1.10.150.20">
    <property type="entry name" value="5' to 3' exonuclease, C-terminal subdomain"/>
    <property type="match status" value="1"/>
</dbReference>
<evidence type="ECO:0000256" key="2">
    <source>
        <dbReference type="ARBA" id="ARBA00010945"/>
    </source>
</evidence>
<keyword evidence="16" id="KW-1185">Reference proteome</keyword>
<accession>A0A166N107</accession>
<dbReference type="Pfam" id="PF11799">
    <property type="entry name" value="IMS_C"/>
    <property type="match status" value="1"/>
</dbReference>
<name>A0A166N107_9EURO</name>
<feature type="region of interest" description="Disordered" evidence="13">
    <location>
        <begin position="685"/>
        <end position="732"/>
    </location>
</feature>
<feature type="compositionally biased region" description="Pro residues" evidence="13">
    <location>
        <begin position="97"/>
        <end position="108"/>
    </location>
</feature>
<dbReference type="OrthoDB" id="427711at2759"/>
<dbReference type="GO" id="GO:0006281">
    <property type="term" value="P:DNA repair"/>
    <property type="evidence" value="ECO:0007669"/>
    <property type="project" value="UniProtKB-KW"/>
</dbReference>
<evidence type="ECO:0000256" key="4">
    <source>
        <dbReference type="ARBA" id="ARBA00022634"/>
    </source>
</evidence>
<dbReference type="Gene3D" id="3.40.1170.60">
    <property type="match status" value="1"/>
</dbReference>
<protein>
    <recommendedName>
        <fullName evidence="3">DNA repair protein REV1</fullName>
    </recommendedName>
</protein>
<dbReference type="PANTHER" id="PTHR45990">
    <property type="entry name" value="DNA REPAIR PROTEIN REV1"/>
    <property type="match status" value="1"/>
</dbReference>
<dbReference type="Gene3D" id="3.30.70.270">
    <property type="match status" value="1"/>
</dbReference>
<dbReference type="Gene3D" id="1.20.58.1280">
    <property type="entry name" value="DNA repair protein Rev1, C-terminal domain"/>
    <property type="match status" value="1"/>
</dbReference>
<comment type="subcellular location">
    <subcellularLocation>
        <location evidence="1">Nucleus</location>
    </subcellularLocation>
</comment>
<reference evidence="15 16" key="1">
    <citation type="journal article" date="2016" name="Genome Biol. Evol.">
        <title>Divergent and convergent evolution of fungal pathogenicity.</title>
        <authorList>
            <person name="Shang Y."/>
            <person name="Xiao G."/>
            <person name="Zheng P."/>
            <person name="Cen K."/>
            <person name="Zhan S."/>
            <person name="Wang C."/>
        </authorList>
    </citation>
    <scope>NUCLEOTIDE SEQUENCE [LARGE SCALE GENOMIC DNA]</scope>
    <source>
        <strain evidence="15 16">ARSEF 7405</strain>
    </source>
</reference>
<keyword evidence="10" id="KW-0238">DNA-binding</keyword>
<keyword evidence="8" id="KW-0227">DNA damage</keyword>
<evidence type="ECO:0000256" key="13">
    <source>
        <dbReference type="SAM" id="MobiDB-lite"/>
    </source>
</evidence>
<dbReference type="Proteomes" id="UP000242877">
    <property type="component" value="Unassembled WGS sequence"/>
</dbReference>
<dbReference type="Pfam" id="PF16727">
    <property type="entry name" value="REV1_C"/>
    <property type="match status" value="1"/>
</dbReference>
<dbReference type="InterPro" id="IPR001126">
    <property type="entry name" value="UmuC"/>
</dbReference>
<feature type="compositionally biased region" description="Polar residues" evidence="13">
    <location>
        <begin position="131"/>
        <end position="146"/>
    </location>
</feature>
<evidence type="ECO:0000256" key="3">
    <source>
        <dbReference type="ARBA" id="ARBA00020399"/>
    </source>
</evidence>
<keyword evidence="12" id="KW-0539">Nucleus</keyword>
<dbReference type="VEuPathDB" id="FungiDB:AAP_05955"/>
<dbReference type="FunFam" id="3.30.70.270:FF:000040">
    <property type="entry name" value="DNA repair protein REV1"/>
    <property type="match status" value="1"/>
</dbReference>
<gene>
    <name evidence="15" type="ORF">AAP_05955</name>
</gene>
<feature type="compositionally biased region" description="Polar residues" evidence="13">
    <location>
        <begin position="704"/>
        <end position="728"/>
    </location>
</feature>
<dbReference type="InterPro" id="IPR036775">
    <property type="entry name" value="DNA_pol_Y-fam_lit_finger_sf"/>
</dbReference>
<dbReference type="GO" id="GO:0003684">
    <property type="term" value="F:damaged DNA binding"/>
    <property type="evidence" value="ECO:0007669"/>
    <property type="project" value="InterPro"/>
</dbReference>
<comment type="caution">
    <text evidence="15">The sequence shown here is derived from an EMBL/GenBank/DDBJ whole genome shotgun (WGS) entry which is preliminary data.</text>
</comment>
<dbReference type="InterPro" id="IPR043502">
    <property type="entry name" value="DNA/RNA_pol_sf"/>
</dbReference>
<feature type="compositionally biased region" description="Polar residues" evidence="13">
    <location>
        <begin position="111"/>
        <end position="124"/>
    </location>
</feature>
<evidence type="ECO:0000259" key="14">
    <source>
        <dbReference type="PROSITE" id="PS50173"/>
    </source>
</evidence>
<dbReference type="GO" id="GO:0070987">
    <property type="term" value="P:error-free translesion synthesis"/>
    <property type="evidence" value="ECO:0007669"/>
    <property type="project" value="TreeGrafter"/>
</dbReference>
<dbReference type="InterPro" id="IPR038401">
    <property type="entry name" value="Rev1_C_sf"/>
</dbReference>
<keyword evidence="11" id="KW-0234">DNA repair</keyword>
<dbReference type="GO" id="GO:0017125">
    <property type="term" value="F:deoxycytidyl transferase activity"/>
    <property type="evidence" value="ECO:0007669"/>
    <property type="project" value="TreeGrafter"/>
</dbReference>
<dbReference type="GO" id="GO:0003887">
    <property type="term" value="F:DNA-directed DNA polymerase activity"/>
    <property type="evidence" value="ECO:0007669"/>
    <property type="project" value="InterPro"/>
</dbReference>
<dbReference type="InterPro" id="IPR053848">
    <property type="entry name" value="IMS_HHH_1"/>
</dbReference>
<comment type="similarity">
    <text evidence="2">Belongs to the DNA polymerase type-Y family.</text>
</comment>
<evidence type="ECO:0000256" key="10">
    <source>
        <dbReference type="ARBA" id="ARBA00023125"/>
    </source>
</evidence>
<dbReference type="PANTHER" id="PTHR45990:SF1">
    <property type="entry name" value="DNA REPAIR PROTEIN REV1"/>
    <property type="match status" value="1"/>
</dbReference>
<dbReference type="InterPro" id="IPR043128">
    <property type="entry name" value="Rev_trsase/Diguanyl_cyclase"/>
</dbReference>